<feature type="transmembrane region" description="Helical" evidence="6">
    <location>
        <begin position="215"/>
        <end position="234"/>
    </location>
</feature>
<gene>
    <name evidence="8" type="ORF">US99_C0006G0007</name>
</gene>
<evidence type="ECO:0000256" key="2">
    <source>
        <dbReference type="ARBA" id="ARBA00022475"/>
    </source>
</evidence>
<feature type="transmembrane region" description="Helical" evidence="6">
    <location>
        <begin position="87"/>
        <end position="111"/>
    </location>
</feature>
<feature type="transmembrane region" description="Helical" evidence="6">
    <location>
        <begin position="299"/>
        <end position="318"/>
    </location>
</feature>
<evidence type="ECO:0000256" key="3">
    <source>
        <dbReference type="ARBA" id="ARBA00022692"/>
    </source>
</evidence>
<keyword evidence="3 6" id="KW-0812">Transmembrane</keyword>
<reference evidence="8 9" key="1">
    <citation type="journal article" date="2015" name="Nature">
        <title>rRNA introns, odd ribosomes, and small enigmatic genomes across a large radiation of phyla.</title>
        <authorList>
            <person name="Brown C.T."/>
            <person name="Hug L.A."/>
            <person name="Thomas B.C."/>
            <person name="Sharon I."/>
            <person name="Castelle C.J."/>
            <person name="Singh A."/>
            <person name="Wilkins M.J."/>
            <person name="Williams K.H."/>
            <person name="Banfield J.F."/>
        </authorList>
    </citation>
    <scope>NUCLEOTIDE SEQUENCE [LARGE SCALE GENOMIC DNA]</scope>
</reference>
<dbReference type="AlphaFoldDB" id="A0A0G0MZA8"/>
<feature type="transmembrane region" description="Helical" evidence="6">
    <location>
        <begin position="6"/>
        <end position="25"/>
    </location>
</feature>
<evidence type="ECO:0000313" key="9">
    <source>
        <dbReference type="Proteomes" id="UP000034324"/>
    </source>
</evidence>
<dbReference type="NCBIfam" id="TIGR00360">
    <property type="entry name" value="ComEC_N-term"/>
    <property type="match status" value="1"/>
</dbReference>
<keyword evidence="5 6" id="KW-0472">Membrane</keyword>
<feature type="transmembrane region" description="Helical" evidence="6">
    <location>
        <begin position="117"/>
        <end position="147"/>
    </location>
</feature>
<comment type="caution">
    <text evidence="8">The sequence shown here is derived from an EMBL/GenBank/DDBJ whole genome shotgun (WGS) entry which is preliminary data.</text>
</comment>
<evidence type="ECO:0000256" key="6">
    <source>
        <dbReference type="SAM" id="Phobius"/>
    </source>
</evidence>
<keyword evidence="2" id="KW-1003">Cell membrane</keyword>
<dbReference type="InterPro" id="IPR004477">
    <property type="entry name" value="ComEC_N"/>
</dbReference>
<organism evidence="8 9">
    <name type="scientific">Candidatus Daviesbacteria bacterium GW2011_GWF2_38_6</name>
    <dbReference type="NCBI Taxonomy" id="1618432"/>
    <lineage>
        <taxon>Bacteria</taxon>
        <taxon>Candidatus Daviesiibacteriota</taxon>
    </lineage>
</organism>
<dbReference type="EMBL" id="LBVC01000006">
    <property type="protein sequence ID" value="KKQ78969.1"/>
    <property type="molecule type" value="Genomic_DNA"/>
</dbReference>
<comment type="subcellular location">
    <subcellularLocation>
        <location evidence="1">Cell membrane</location>
        <topology evidence="1">Multi-pass membrane protein</topology>
    </subcellularLocation>
</comment>
<evidence type="ECO:0000256" key="5">
    <source>
        <dbReference type="ARBA" id="ARBA00023136"/>
    </source>
</evidence>
<protein>
    <submittedName>
        <fullName evidence="8">Internalization-related competence protein ComEC/Rec2 protein</fullName>
    </submittedName>
</protein>
<sequence length="324" mass="36388">MSKLVKSLKLPLILAILLYVLLYFVRWQQPEVKIQSEIFKEQRTALTKQVKKFLPSPQAELLSGIVLGVKQDLPYQLKFALRDTSTLHIVVASGQNLTILAGFIMQLSGLIKRKNAVILTLMVIIIYTLLTGAQIPILRAAVMFFLASLAQTFGRQNDGLRVLVIVAGLFLLVNPRWITDLSFQLSFLASFGVIIVAPILEKAMNFLPSIIKENLAVTLGAQLMVTPVIASNFHQFSFVSLPANVLVLWIIPYIMGLGFVFLFLGQVLSLPLNIMLTYFIYIVQFFASLPFAWEYVGEFLWIVWVGYYLMLAGVILALRTKTNT</sequence>
<feature type="transmembrane region" description="Helical" evidence="6">
    <location>
        <begin position="276"/>
        <end position="293"/>
    </location>
</feature>
<feature type="transmembrane region" description="Helical" evidence="6">
    <location>
        <begin position="246"/>
        <end position="264"/>
    </location>
</feature>
<feature type="transmembrane region" description="Helical" evidence="6">
    <location>
        <begin position="159"/>
        <end position="177"/>
    </location>
</feature>
<keyword evidence="4 6" id="KW-1133">Transmembrane helix</keyword>
<evidence type="ECO:0000256" key="4">
    <source>
        <dbReference type="ARBA" id="ARBA00022989"/>
    </source>
</evidence>
<evidence type="ECO:0000256" key="1">
    <source>
        <dbReference type="ARBA" id="ARBA00004651"/>
    </source>
</evidence>
<accession>A0A0G0MZA8</accession>
<name>A0A0G0MZA8_9BACT</name>
<dbReference type="Proteomes" id="UP000034324">
    <property type="component" value="Unassembled WGS sequence"/>
</dbReference>
<evidence type="ECO:0000259" key="7">
    <source>
        <dbReference type="Pfam" id="PF03772"/>
    </source>
</evidence>
<dbReference type="InterPro" id="IPR052159">
    <property type="entry name" value="Competence_DNA_uptake"/>
</dbReference>
<evidence type="ECO:0000313" key="8">
    <source>
        <dbReference type="EMBL" id="KKQ78969.1"/>
    </source>
</evidence>
<dbReference type="PANTHER" id="PTHR30619:SF7">
    <property type="entry name" value="BETA-LACTAMASE DOMAIN PROTEIN"/>
    <property type="match status" value="1"/>
</dbReference>
<dbReference type="PANTHER" id="PTHR30619">
    <property type="entry name" value="DNA INTERNALIZATION/COMPETENCE PROTEIN COMEC/REC2"/>
    <property type="match status" value="1"/>
</dbReference>
<dbReference type="GO" id="GO:0005886">
    <property type="term" value="C:plasma membrane"/>
    <property type="evidence" value="ECO:0007669"/>
    <property type="project" value="UniProtKB-SubCell"/>
</dbReference>
<proteinExistence type="predicted"/>
<dbReference type="Pfam" id="PF03772">
    <property type="entry name" value="Competence"/>
    <property type="match status" value="1"/>
</dbReference>
<feature type="domain" description="ComEC/Rec2-related protein" evidence="7">
    <location>
        <begin position="65"/>
        <end position="319"/>
    </location>
</feature>
<feature type="transmembrane region" description="Helical" evidence="6">
    <location>
        <begin position="183"/>
        <end position="203"/>
    </location>
</feature>